<dbReference type="PRINTS" id="PR02008">
    <property type="entry name" value="RCMTFAMILY"/>
</dbReference>
<evidence type="ECO:0000313" key="20">
    <source>
        <dbReference type="Proteomes" id="UP000728032"/>
    </source>
</evidence>
<protein>
    <recommendedName>
        <fullName evidence="6">Methionyl-tRNA formyltransferase, mitochondrial</fullName>
        <ecNumber evidence="4">2.1.1.176</ecNumber>
        <ecNumber evidence="5">2.1.2.9</ecNumber>
    </recommendedName>
    <alternativeName>
        <fullName evidence="14">16S rRNA m5C967 methyltransferase</fullName>
    </alternativeName>
    <alternativeName>
        <fullName evidence="15">rRNA (cytosine-C(5)-)-methyltransferase RsmB</fullName>
    </alternativeName>
</protein>
<feature type="active site" description="Nucleophile" evidence="17">
    <location>
        <position position="671"/>
    </location>
</feature>
<dbReference type="SUPFAM" id="SSF48013">
    <property type="entry name" value="NusB-like"/>
    <property type="match status" value="1"/>
</dbReference>
<dbReference type="InterPro" id="IPR005793">
    <property type="entry name" value="Formyl_trans_C"/>
</dbReference>
<feature type="domain" description="SAM-dependent MTase RsmB/NOP-type" evidence="18">
    <location>
        <begin position="459"/>
        <end position="729"/>
    </location>
</feature>
<dbReference type="Pfam" id="PF01029">
    <property type="entry name" value="NusB"/>
    <property type="match status" value="1"/>
</dbReference>
<evidence type="ECO:0000256" key="14">
    <source>
        <dbReference type="ARBA" id="ARBA00030399"/>
    </source>
</evidence>
<dbReference type="GO" id="GO:0005829">
    <property type="term" value="C:cytosol"/>
    <property type="evidence" value="ECO:0007669"/>
    <property type="project" value="TreeGrafter"/>
</dbReference>
<evidence type="ECO:0000256" key="4">
    <source>
        <dbReference type="ARBA" id="ARBA00012140"/>
    </source>
</evidence>
<evidence type="ECO:0000256" key="9">
    <source>
        <dbReference type="ARBA" id="ARBA00022603"/>
    </source>
</evidence>
<dbReference type="SUPFAM" id="SSF53328">
    <property type="entry name" value="Formyltransferase"/>
    <property type="match status" value="1"/>
</dbReference>
<dbReference type="InterPro" id="IPR004573">
    <property type="entry name" value="rRNA_ssu_MeTfrase_B"/>
</dbReference>
<evidence type="ECO:0000256" key="2">
    <source>
        <dbReference type="ARBA" id="ARBA00004496"/>
    </source>
</evidence>
<dbReference type="FunFam" id="3.40.50.150:FF:000022">
    <property type="entry name" value="Ribosomal RNA small subunit methyltransferase B"/>
    <property type="match status" value="1"/>
</dbReference>
<dbReference type="OrthoDB" id="10268103at2759"/>
<name>A0A7R9L821_9ACAR</name>
<accession>A0A7R9L821</accession>
<dbReference type="InterPro" id="IPR001555">
    <property type="entry name" value="GART_AS"/>
</dbReference>
<dbReference type="Gene3D" id="3.40.50.150">
    <property type="entry name" value="Vaccinia Virus protein VP39"/>
    <property type="match status" value="1"/>
</dbReference>
<evidence type="ECO:0000256" key="10">
    <source>
        <dbReference type="ARBA" id="ARBA00022679"/>
    </source>
</evidence>
<evidence type="ECO:0000256" key="8">
    <source>
        <dbReference type="ARBA" id="ARBA00022552"/>
    </source>
</evidence>
<reference evidence="19" key="1">
    <citation type="submission" date="2020-11" db="EMBL/GenBank/DDBJ databases">
        <authorList>
            <person name="Tran Van P."/>
        </authorList>
    </citation>
    <scope>NUCLEOTIDE SEQUENCE</scope>
</reference>
<dbReference type="InterPro" id="IPR049560">
    <property type="entry name" value="MeTrfase_RsmB-F_NOP2_cat"/>
</dbReference>
<feature type="binding site" evidence="17">
    <location>
        <position position="602"/>
    </location>
    <ligand>
        <name>S-adenosyl-L-methionine</name>
        <dbReference type="ChEBI" id="CHEBI:59789"/>
    </ligand>
</feature>
<feature type="binding site" evidence="17">
    <location>
        <position position="618"/>
    </location>
    <ligand>
        <name>S-adenosyl-L-methionine</name>
        <dbReference type="ChEBI" id="CHEBI:59789"/>
    </ligand>
</feature>
<evidence type="ECO:0000313" key="19">
    <source>
        <dbReference type="EMBL" id="CAD7636482.1"/>
    </source>
</evidence>
<dbReference type="GO" id="GO:0003723">
    <property type="term" value="F:RNA binding"/>
    <property type="evidence" value="ECO:0007669"/>
    <property type="project" value="UniProtKB-UniRule"/>
</dbReference>
<evidence type="ECO:0000256" key="15">
    <source>
        <dbReference type="ARBA" id="ARBA00031088"/>
    </source>
</evidence>
<keyword evidence="20" id="KW-1185">Reference proteome</keyword>
<keyword evidence="13" id="KW-0648">Protein biosynthesis</keyword>
<dbReference type="PROSITE" id="PS51686">
    <property type="entry name" value="SAM_MT_RSMB_NOP"/>
    <property type="match status" value="1"/>
</dbReference>
<comment type="similarity">
    <text evidence="3">Belongs to the Fmt family.</text>
</comment>
<evidence type="ECO:0000259" key="18">
    <source>
        <dbReference type="PROSITE" id="PS51686"/>
    </source>
</evidence>
<evidence type="ECO:0000256" key="11">
    <source>
        <dbReference type="ARBA" id="ARBA00022691"/>
    </source>
</evidence>
<dbReference type="EMBL" id="OC914833">
    <property type="protein sequence ID" value="CAD7636482.1"/>
    <property type="molecule type" value="Genomic_DNA"/>
</dbReference>
<comment type="catalytic activity">
    <reaction evidence="16">
        <text>cytidine(967) in 16S rRNA + S-adenosyl-L-methionine = 5-methylcytidine(967) in 16S rRNA + S-adenosyl-L-homocysteine + H(+)</text>
        <dbReference type="Rhea" id="RHEA:42748"/>
        <dbReference type="Rhea" id="RHEA-COMP:10219"/>
        <dbReference type="Rhea" id="RHEA-COMP:10220"/>
        <dbReference type="ChEBI" id="CHEBI:15378"/>
        <dbReference type="ChEBI" id="CHEBI:57856"/>
        <dbReference type="ChEBI" id="CHEBI:59789"/>
        <dbReference type="ChEBI" id="CHEBI:74483"/>
        <dbReference type="ChEBI" id="CHEBI:82748"/>
        <dbReference type="EC" id="2.1.1.176"/>
    </reaction>
</comment>
<keyword evidence="12 17" id="KW-0694">RNA-binding</keyword>
<comment type="similarity">
    <text evidence="17">Belongs to the class I-like SAM-binding methyltransferase superfamily. RsmB/NOP family.</text>
</comment>
<sequence>TPEFAASALAALIETDHEIVAVYTQPDRKSGRGQKMTASAVKQLALANNLPVYQPLHFKASTDEGLAAQQELAALGADVMVVAAYGLILPQAVLDTPRYGCLNIHGSLLPRWRGAAPIQRAIATGDTETGVTIMKMAAGLDTGDMIFKTVCPITVEETSATLYDKLAIQGAEAICVVLESEQKLQQYLDAREVQDEQFTVYAHKLTKAEAQIDWTKSAVELDRNIRAFNPWPVAFTPIDETNNLRVWNSQISDLTANGKVPGTIIEMNKQGVHVLCGDAYNGQVAKPLTLRKYIRMSQIQSSAKNLNLRAQVVKTLLAVQNGQSLASVLNQHINIVSERDRGLYHELTLGCLRQWYSLKAITLPLLTKPLDNEALESCLYLGLYQILCTRIPAHAAISETVNAAKQLGFEPMSGLVNAILRRVSRETTEFQTALNNTHGLPSWLFKRLKKDWADLLPEICQNLKQVAPLTLRVNERQISRDEYLDILDEEQIDARPCTLSDVGIVLEQTGNITHLPGFEEGGFSVQDEHAQLCATLLPNLDDKVIIDACAAPGGKAAHILERFNPKKLIALDHDAKRLLRVSENLERLELNVDATVEIITADATTWVPKELVDCIVLDAPCSAIGVLRRHPDIRLLRQSTDIQQVVDLQKQILKHMWQQLKVGGTLLYITCSILKVENEQQMVEFFAEHADAEEIKIDANWGIEQIHGRQLLPEAHHGDGFYYCRIQKTA</sequence>
<dbReference type="PANTHER" id="PTHR11138:SF5">
    <property type="entry name" value="METHIONYL-TRNA FORMYLTRANSFERASE, MITOCHONDRIAL"/>
    <property type="match status" value="1"/>
</dbReference>
<evidence type="ECO:0000256" key="12">
    <source>
        <dbReference type="ARBA" id="ARBA00022884"/>
    </source>
</evidence>
<keyword evidence="11 17" id="KW-0949">S-adenosyl-L-methionine</keyword>
<dbReference type="CDD" id="cd02440">
    <property type="entry name" value="AdoMet_MTases"/>
    <property type="match status" value="1"/>
</dbReference>
<dbReference type="Pfam" id="PF00551">
    <property type="entry name" value="Formyl_trans_N"/>
    <property type="match status" value="1"/>
</dbReference>
<dbReference type="HAMAP" id="MF_00182">
    <property type="entry name" value="Formyl_trans"/>
    <property type="match status" value="1"/>
</dbReference>
<evidence type="ECO:0000256" key="5">
    <source>
        <dbReference type="ARBA" id="ARBA00012261"/>
    </source>
</evidence>
<gene>
    <name evidence="19" type="ORF">ONB1V03_LOCUS212</name>
</gene>
<dbReference type="NCBIfam" id="NF008149">
    <property type="entry name" value="PRK10901.1"/>
    <property type="match status" value="1"/>
</dbReference>
<dbReference type="InterPro" id="IPR035926">
    <property type="entry name" value="NusB-like_sf"/>
</dbReference>
<evidence type="ECO:0000256" key="16">
    <source>
        <dbReference type="ARBA" id="ARBA00047283"/>
    </source>
</evidence>
<comment type="subcellular location">
    <subcellularLocation>
        <location evidence="2">Cytoplasm</location>
    </subcellularLocation>
</comment>
<feature type="binding site" evidence="17">
    <location>
        <begin position="549"/>
        <end position="555"/>
    </location>
    <ligand>
        <name>S-adenosyl-L-methionine</name>
        <dbReference type="ChEBI" id="CHEBI:59789"/>
    </ligand>
</feature>
<dbReference type="EC" id="2.1.1.176" evidence="4"/>
<dbReference type="Gene3D" id="3.40.50.12230">
    <property type="match status" value="1"/>
</dbReference>
<feature type="binding site" evidence="17">
    <location>
        <position position="572"/>
    </location>
    <ligand>
        <name>S-adenosyl-L-methionine</name>
        <dbReference type="ChEBI" id="CHEBI:59789"/>
    </ligand>
</feature>
<evidence type="ECO:0000256" key="13">
    <source>
        <dbReference type="ARBA" id="ARBA00022917"/>
    </source>
</evidence>
<proteinExistence type="inferred from homology"/>
<feature type="non-terminal residue" evidence="19">
    <location>
        <position position="730"/>
    </location>
</feature>
<dbReference type="InterPro" id="IPR044135">
    <property type="entry name" value="Met-tRNA-FMT_C"/>
</dbReference>
<dbReference type="Pfam" id="PF22458">
    <property type="entry name" value="RsmF-B_ferredox"/>
    <property type="match status" value="1"/>
</dbReference>
<dbReference type="InterPro" id="IPR006027">
    <property type="entry name" value="NusB_RsmB_TIM44"/>
</dbReference>
<dbReference type="GO" id="GO:0006355">
    <property type="term" value="P:regulation of DNA-templated transcription"/>
    <property type="evidence" value="ECO:0007669"/>
    <property type="project" value="InterPro"/>
</dbReference>
<feature type="non-terminal residue" evidence="19">
    <location>
        <position position="1"/>
    </location>
</feature>
<dbReference type="SUPFAM" id="SSF53335">
    <property type="entry name" value="S-adenosyl-L-methionine-dependent methyltransferases"/>
    <property type="match status" value="1"/>
</dbReference>
<dbReference type="EC" id="2.1.2.9" evidence="5"/>
<dbReference type="PROSITE" id="PS00373">
    <property type="entry name" value="GART"/>
    <property type="match status" value="1"/>
</dbReference>
<dbReference type="GO" id="GO:0008649">
    <property type="term" value="F:rRNA methyltransferase activity"/>
    <property type="evidence" value="ECO:0007669"/>
    <property type="project" value="InterPro"/>
</dbReference>
<dbReference type="InterPro" id="IPR002376">
    <property type="entry name" value="Formyl_transf_N"/>
</dbReference>
<evidence type="ECO:0000256" key="17">
    <source>
        <dbReference type="PROSITE-ProRule" id="PRU01023"/>
    </source>
</evidence>
<dbReference type="NCBIfam" id="TIGR00563">
    <property type="entry name" value="rsmB"/>
    <property type="match status" value="1"/>
</dbReference>
<dbReference type="Proteomes" id="UP000728032">
    <property type="component" value="Unassembled WGS sequence"/>
</dbReference>
<comment type="function">
    <text evidence="1">Specifically methylates the cytosine at position 967 (m5C967) of 16S rRNA.</text>
</comment>
<dbReference type="CDD" id="cd08704">
    <property type="entry name" value="Met_tRNA_FMT_C"/>
    <property type="match status" value="1"/>
</dbReference>
<dbReference type="AlphaFoldDB" id="A0A7R9L821"/>
<evidence type="ECO:0000256" key="7">
    <source>
        <dbReference type="ARBA" id="ARBA00022490"/>
    </source>
</evidence>
<dbReference type="InterPro" id="IPR001678">
    <property type="entry name" value="MeTrfase_RsmB-F_NOP2_dom"/>
</dbReference>
<organism evidence="19">
    <name type="scientific">Oppiella nova</name>
    <dbReference type="NCBI Taxonomy" id="334625"/>
    <lineage>
        <taxon>Eukaryota</taxon>
        <taxon>Metazoa</taxon>
        <taxon>Ecdysozoa</taxon>
        <taxon>Arthropoda</taxon>
        <taxon>Chelicerata</taxon>
        <taxon>Arachnida</taxon>
        <taxon>Acari</taxon>
        <taxon>Acariformes</taxon>
        <taxon>Sarcoptiformes</taxon>
        <taxon>Oribatida</taxon>
        <taxon>Brachypylina</taxon>
        <taxon>Oppioidea</taxon>
        <taxon>Oppiidae</taxon>
        <taxon>Oppiella</taxon>
    </lineage>
</organism>
<keyword evidence="8" id="KW-0698">rRNA processing</keyword>
<evidence type="ECO:0000256" key="6">
    <source>
        <dbReference type="ARBA" id="ARBA00014185"/>
    </source>
</evidence>
<dbReference type="InterPro" id="IPR036477">
    <property type="entry name" value="Formyl_transf_N_sf"/>
</dbReference>
<dbReference type="InterPro" id="IPR005794">
    <property type="entry name" value="Fmt"/>
</dbReference>
<keyword evidence="10 17" id="KW-0808">Transferase</keyword>
<dbReference type="Gene3D" id="3.30.70.1170">
    <property type="entry name" value="Sun protein, domain 3"/>
    <property type="match status" value="1"/>
</dbReference>
<dbReference type="InterPro" id="IPR029063">
    <property type="entry name" value="SAM-dependent_MTases_sf"/>
</dbReference>
<dbReference type="PANTHER" id="PTHR11138">
    <property type="entry name" value="METHIONYL-TRNA FORMYLTRANSFERASE"/>
    <property type="match status" value="1"/>
</dbReference>
<dbReference type="GO" id="GO:0004479">
    <property type="term" value="F:methionyl-tRNA formyltransferase activity"/>
    <property type="evidence" value="ECO:0007669"/>
    <property type="project" value="UniProtKB-EC"/>
</dbReference>
<dbReference type="InterPro" id="IPR054728">
    <property type="entry name" value="RsmB-like_ferredoxin"/>
</dbReference>
<dbReference type="EMBL" id="CAJPVJ010000008">
    <property type="protein sequence ID" value="CAG2157374.1"/>
    <property type="molecule type" value="Genomic_DNA"/>
</dbReference>
<dbReference type="InterPro" id="IPR023267">
    <property type="entry name" value="RCMT"/>
</dbReference>
<dbReference type="InterPro" id="IPR041711">
    <property type="entry name" value="Met-tRNA-FMT_N"/>
</dbReference>
<keyword evidence="9 17" id="KW-0489">Methyltransferase</keyword>
<dbReference type="Pfam" id="PF01189">
    <property type="entry name" value="Methyltr_RsmB-F"/>
    <property type="match status" value="1"/>
</dbReference>
<dbReference type="NCBIfam" id="TIGR00460">
    <property type="entry name" value="fmt"/>
    <property type="match status" value="1"/>
</dbReference>
<dbReference type="CDD" id="cd08646">
    <property type="entry name" value="FMT_core_Met-tRNA-FMT_N"/>
    <property type="match status" value="1"/>
</dbReference>
<dbReference type="SUPFAM" id="SSF50486">
    <property type="entry name" value="FMT C-terminal domain-like"/>
    <property type="match status" value="1"/>
</dbReference>
<keyword evidence="7" id="KW-0963">Cytoplasm</keyword>
<evidence type="ECO:0000256" key="1">
    <source>
        <dbReference type="ARBA" id="ARBA00002724"/>
    </source>
</evidence>
<dbReference type="Pfam" id="PF02911">
    <property type="entry name" value="Formyl_trans_C"/>
    <property type="match status" value="1"/>
</dbReference>
<dbReference type="Gene3D" id="1.10.940.10">
    <property type="entry name" value="NusB-like"/>
    <property type="match status" value="1"/>
</dbReference>
<evidence type="ECO:0000256" key="3">
    <source>
        <dbReference type="ARBA" id="ARBA00010699"/>
    </source>
</evidence>
<dbReference type="InterPro" id="IPR011034">
    <property type="entry name" value="Formyl_transferase-like_C_sf"/>
</dbReference>